<dbReference type="AlphaFoldDB" id="A0A8J2L658"/>
<accession>A0A8J2L658</accession>
<protein>
    <submittedName>
        <fullName evidence="1">Uncharacterized protein</fullName>
    </submittedName>
</protein>
<name>A0A8J2L658_9HEXA</name>
<gene>
    <name evidence="1" type="ORF">AFUS01_LOCUS35930</name>
</gene>
<evidence type="ECO:0000313" key="1">
    <source>
        <dbReference type="EMBL" id="CAG7825843.1"/>
    </source>
</evidence>
<comment type="caution">
    <text evidence="1">The sequence shown here is derived from an EMBL/GenBank/DDBJ whole genome shotgun (WGS) entry which is preliminary data.</text>
</comment>
<organism evidence="1 2">
    <name type="scientific">Allacma fusca</name>
    <dbReference type="NCBI Taxonomy" id="39272"/>
    <lineage>
        <taxon>Eukaryota</taxon>
        <taxon>Metazoa</taxon>
        <taxon>Ecdysozoa</taxon>
        <taxon>Arthropoda</taxon>
        <taxon>Hexapoda</taxon>
        <taxon>Collembola</taxon>
        <taxon>Symphypleona</taxon>
        <taxon>Sminthuridae</taxon>
        <taxon>Allacma</taxon>
    </lineage>
</organism>
<dbReference type="EMBL" id="CAJVCH010537704">
    <property type="protein sequence ID" value="CAG7825843.1"/>
    <property type="molecule type" value="Genomic_DNA"/>
</dbReference>
<keyword evidence="2" id="KW-1185">Reference proteome</keyword>
<reference evidence="1" key="1">
    <citation type="submission" date="2021-06" db="EMBL/GenBank/DDBJ databases">
        <authorList>
            <person name="Hodson N. C."/>
            <person name="Mongue J. A."/>
            <person name="Jaron S. K."/>
        </authorList>
    </citation>
    <scope>NUCLEOTIDE SEQUENCE</scope>
</reference>
<proteinExistence type="predicted"/>
<evidence type="ECO:0000313" key="2">
    <source>
        <dbReference type="Proteomes" id="UP000708208"/>
    </source>
</evidence>
<dbReference type="Proteomes" id="UP000708208">
    <property type="component" value="Unassembled WGS sequence"/>
</dbReference>
<sequence length="95" mass="11514">MDECVCEIKKWKSKSPLYFNSARTFLVGFFVPHYMRPSSRSSTFLVTWSSLPQQNFWWIKFYRVSNNHRQLKHESLMLIHRARIHDFTSLVKVNF</sequence>